<dbReference type="PANTHER" id="PTHR43078:SF6">
    <property type="entry name" value="UDP-GLUCURONIC ACID DECARBOXYLASE 1"/>
    <property type="match status" value="1"/>
</dbReference>
<organism evidence="6 7">
    <name type="scientific">Viridibacterium curvum</name>
    <dbReference type="NCBI Taxonomy" id="1101404"/>
    <lineage>
        <taxon>Bacteria</taxon>
        <taxon>Pseudomonadati</taxon>
        <taxon>Pseudomonadota</taxon>
        <taxon>Betaproteobacteria</taxon>
        <taxon>Rhodocyclales</taxon>
        <taxon>Rhodocyclaceae</taxon>
        <taxon>Viridibacterium</taxon>
    </lineage>
</organism>
<keyword evidence="3" id="KW-0520">NAD</keyword>
<sequence length="348" mass="37693">MRAPLPQDDLDLVLSLTPDFWRRNRGARWFITGGTGFIGSWLLESILHANRKFNCDMTAVVLSRDPSRAHKQAPHIFTSSAFTLLEGDVQNFAWPAGRFDLCIHAATDVADVGCAADHLTLFESIVQGTRRVVQFAAQAGASNFLLTSSGAVYGAQPADLERIPEEYVGAPDVRNLRSAYGEGKRAAEWFAFANARPDFRVTVARIFALVGPNMPLDGHFAAGNFVRDAIRGESIAIQGDGRSLRSYLYAADACAGLIRILASGRGGQAYNLGSEHAVSIAQLAQCVMEAADCSLPVSIAQVADLQQPAQRYVPATGKAQNELGLAEWTPLSAALKKTIEWNRLQEMS</sequence>
<evidence type="ECO:0000256" key="1">
    <source>
        <dbReference type="ARBA" id="ARBA00001911"/>
    </source>
</evidence>
<dbReference type="PANTHER" id="PTHR43078">
    <property type="entry name" value="UDP-GLUCURONIC ACID DECARBOXYLASE-RELATED"/>
    <property type="match status" value="1"/>
</dbReference>
<evidence type="ECO:0000313" key="7">
    <source>
        <dbReference type="Proteomes" id="UP001500547"/>
    </source>
</evidence>
<gene>
    <name evidence="6" type="ORF">GCM10025770_16780</name>
</gene>
<accession>A0ABP9QLI2</accession>
<feature type="domain" description="NAD-dependent epimerase/dehydratase" evidence="5">
    <location>
        <begin position="30"/>
        <end position="273"/>
    </location>
</feature>
<protein>
    <submittedName>
        <fullName evidence="6">NAD(P)-dependent oxidoreductase</fullName>
    </submittedName>
</protein>
<proteinExistence type="predicted"/>
<name>A0ABP9QLI2_9RHOO</name>
<dbReference type="EMBL" id="BAABLD010000008">
    <property type="protein sequence ID" value="GAA5163878.1"/>
    <property type="molecule type" value="Genomic_DNA"/>
</dbReference>
<dbReference type="RefSeq" id="WP_345532452.1">
    <property type="nucleotide sequence ID" value="NZ_BAABLD010000008.1"/>
</dbReference>
<comment type="cofactor">
    <cofactor evidence="1">
        <name>NAD(+)</name>
        <dbReference type="ChEBI" id="CHEBI:57540"/>
    </cofactor>
</comment>
<dbReference type="SUPFAM" id="SSF51735">
    <property type="entry name" value="NAD(P)-binding Rossmann-fold domains"/>
    <property type="match status" value="1"/>
</dbReference>
<evidence type="ECO:0000256" key="3">
    <source>
        <dbReference type="ARBA" id="ARBA00023027"/>
    </source>
</evidence>
<reference evidence="7" key="1">
    <citation type="journal article" date="2019" name="Int. J. Syst. Evol. Microbiol.">
        <title>The Global Catalogue of Microorganisms (GCM) 10K type strain sequencing project: providing services to taxonomists for standard genome sequencing and annotation.</title>
        <authorList>
            <consortium name="The Broad Institute Genomics Platform"/>
            <consortium name="The Broad Institute Genome Sequencing Center for Infectious Disease"/>
            <person name="Wu L."/>
            <person name="Ma J."/>
        </authorList>
    </citation>
    <scope>NUCLEOTIDE SEQUENCE [LARGE SCALE GENOMIC DNA]</scope>
    <source>
        <strain evidence="7">JCM 18715</strain>
    </source>
</reference>
<evidence type="ECO:0000256" key="4">
    <source>
        <dbReference type="ARBA" id="ARBA00023239"/>
    </source>
</evidence>
<evidence type="ECO:0000256" key="2">
    <source>
        <dbReference type="ARBA" id="ARBA00022793"/>
    </source>
</evidence>
<dbReference type="InterPro" id="IPR001509">
    <property type="entry name" value="Epimerase_deHydtase"/>
</dbReference>
<evidence type="ECO:0000259" key="5">
    <source>
        <dbReference type="Pfam" id="PF01370"/>
    </source>
</evidence>
<comment type="caution">
    <text evidence="6">The sequence shown here is derived from an EMBL/GenBank/DDBJ whole genome shotgun (WGS) entry which is preliminary data.</text>
</comment>
<dbReference type="InterPro" id="IPR036291">
    <property type="entry name" value="NAD(P)-bd_dom_sf"/>
</dbReference>
<keyword evidence="4" id="KW-0456">Lyase</keyword>
<evidence type="ECO:0000313" key="6">
    <source>
        <dbReference type="EMBL" id="GAA5163878.1"/>
    </source>
</evidence>
<dbReference type="InterPro" id="IPR044516">
    <property type="entry name" value="UXS-like"/>
</dbReference>
<dbReference type="Pfam" id="PF01370">
    <property type="entry name" value="Epimerase"/>
    <property type="match status" value="1"/>
</dbReference>
<keyword evidence="2" id="KW-0210">Decarboxylase</keyword>
<keyword evidence="7" id="KW-1185">Reference proteome</keyword>
<dbReference type="Gene3D" id="3.40.50.720">
    <property type="entry name" value="NAD(P)-binding Rossmann-like Domain"/>
    <property type="match status" value="1"/>
</dbReference>
<dbReference type="Proteomes" id="UP001500547">
    <property type="component" value="Unassembled WGS sequence"/>
</dbReference>